<evidence type="ECO:0000313" key="7">
    <source>
        <dbReference type="Proteomes" id="UP000002051"/>
    </source>
</evidence>
<dbReference type="AlphaFoldDB" id="G7JYQ4"/>
<sequence length="180" mass="20303">MVQLAMPLRTRHLCFLLKTLEVDQGLGIGTQFPFFNRHQLTLARFIQLMSMEKGAGKPPPPVLVLHDRYGGCVGDLPIYDAFTLGGPYSLRGYNMGELGTARNMLELAAEFWIPVKGMHEVQRMSKGTLQKSIGERVKVHLMVLVPSLVWSEQNMSLIITQELVPYFSDLERGFKLHSIC</sequence>
<keyword evidence="1" id="KW-0934">Plastid</keyword>
<keyword evidence="7" id="KW-1185">Reference proteome</keyword>
<dbReference type="Proteomes" id="UP000002051">
    <property type="component" value="Chromosome 5"/>
</dbReference>
<accession>A0A0C3XBK3</accession>
<dbReference type="InterPro" id="IPR039910">
    <property type="entry name" value="D15-like"/>
</dbReference>
<dbReference type="HOGENOM" id="CLU_1498469_0_0_1"/>
<gene>
    <name evidence="5" type="ordered locus">MTR_5g013940</name>
</gene>
<keyword evidence="1" id="KW-1002">Plastid outer membrane</keyword>
<dbReference type="Gene3D" id="2.40.160.50">
    <property type="entry name" value="membrane protein fhac: a member of the omp85/tpsb transporter family"/>
    <property type="match status" value="1"/>
</dbReference>
<evidence type="ECO:0000256" key="2">
    <source>
        <dbReference type="ARBA" id="ARBA00023136"/>
    </source>
</evidence>
<reference evidence="5 7" key="1">
    <citation type="journal article" date="2011" name="Nature">
        <title>The Medicago genome provides insight into the evolution of rhizobial symbioses.</title>
        <authorList>
            <person name="Young N.D."/>
            <person name="Debelle F."/>
            <person name="Oldroyd G.E."/>
            <person name="Geurts R."/>
            <person name="Cannon S.B."/>
            <person name="Udvardi M.K."/>
            <person name="Benedito V.A."/>
            <person name="Mayer K.F."/>
            <person name="Gouzy J."/>
            <person name="Schoof H."/>
            <person name="Van de Peer Y."/>
            <person name="Proost S."/>
            <person name="Cook D.R."/>
            <person name="Meyers B.C."/>
            <person name="Spannagl M."/>
            <person name="Cheung F."/>
            <person name="De Mita S."/>
            <person name="Krishnakumar V."/>
            <person name="Gundlach H."/>
            <person name="Zhou S."/>
            <person name="Mudge J."/>
            <person name="Bharti A.K."/>
            <person name="Murray J.D."/>
            <person name="Naoumkina M.A."/>
            <person name="Rosen B."/>
            <person name="Silverstein K.A."/>
            <person name="Tang H."/>
            <person name="Rombauts S."/>
            <person name="Zhao P.X."/>
            <person name="Zhou P."/>
            <person name="Barbe V."/>
            <person name="Bardou P."/>
            <person name="Bechner M."/>
            <person name="Bellec A."/>
            <person name="Berger A."/>
            <person name="Berges H."/>
            <person name="Bidwell S."/>
            <person name="Bisseling T."/>
            <person name="Choisne N."/>
            <person name="Couloux A."/>
            <person name="Denny R."/>
            <person name="Deshpande S."/>
            <person name="Dai X."/>
            <person name="Doyle J.J."/>
            <person name="Dudez A.M."/>
            <person name="Farmer A.D."/>
            <person name="Fouteau S."/>
            <person name="Franken C."/>
            <person name="Gibelin C."/>
            <person name="Gish J."/>
            <person name="Goldstein S."/>
            <person name="Gonzalez A.J."/>
            <person name="Green P.J."/>
            <person name="Hallab A."/>
            <person name="Hartog M."/>
            <person name="Hua A."/>
            <person name="Humphray S.J."/>
            <person name="Jeong D.H."/>
            <person name="Jing Y."/>
            <person name="Jocker A."/>
            <person name="Kenton S.M."/>
            <person name="Kim D.J."/>
            <person name="Klee K."/>
            <person name="Lai H."/>
            <person name="Lang C."/>
            <person name="Lin S."/>
            <person name="Macmil S.L."/>
            <person name="Magdelenat G."/>
            <person name="Matthews L."/>
            <person name="McCorrison J."/>
            <person name="Monaghan E.L."/>
            <person name="Mun J.H."/>
            <person name="Najar F.Z."/>
            <person name="Nicholson C."/>
            <person name="Noirot C."/>
            <person name="O'Bleness M."/>
            <person name="Paule C.R."/>
            <person name="Poulain J."/>
            <person name="Prion F."/>
            <person name="Qin B."/>
            <person name="Qu C."/>
            <person name="Retzel E.F."/>
            <person name="Riddle C."/>
            <person name="Sallet E."/>
            <person name="Samain S."/>
            <person name="Samson N."/>
            <person name="Sanders I."/>
            <person name="Saurat O."/>
            <person name="Scarpelli C."/>
            <person name="Schiex T."/>
            <person name="Segurens B."/>
            <person name="Severin A.J."/>
            <person name="Sherrier D.J."/>
            <person name="Shi R."/>
            <person name="Sims S."/>
            <person name="Singer S.R."/>
            <person name="Sinharoy S."/>
            <person name="Sterck L."/>
            <person name="Viollet A."/>
            <person name="Wang B.B."/>
            <person name="Wang K."/>
            <person name="Wang M."/>
            <person name="Wang X."/>
            <person name="Warfsmann J."/>
            <person name="Weissenbach J."/>
            <person name="White D.D."/>
            <person name="White J.D."/>
            <person name="Wiley G.B."/>
            <person name="Wincker P."/>
            <person name="Xing Y."/>
            <person name="Yang L."/>
            <person name="Yao Z."/>
            <person name="Ying F."/>
            <person name="Zhai J."/>
            <person name="Zhou L."/>
            <person name="Zuber A."/>
            <person name="Denarie J."/>
            <person name="Dixon R.A."/>
            <person name="May G.D."/>
            <person name="Schwartz D.C."/>
            <person name="Rogers J."/>
            <person name="Quetier F."/>
            <person name="Town C.D."/>
            <person name="Roe B.A."/>
        </authorList>
    </citation>
    <scope>NUCLEOTIDE SEQUENCE [LARGE SCALE GENOMIC DNA]</scope>
    <source>
        <strain evidence="5">A17</strain>
        <strain evidence="6 7">cv. Jemalong A17</strain>
    </source>
</reference>
<dbReference type="EMBL" id="CM001221">
    <property type="protein sequence ID" value="AES94388.2"/>
    <property type="molecule type" value="Genomic_DNA"/>
</dbReference>
<dbReference type="PANTHER" id="PTHR12815:SF42">
    <property type="entry name" value="BACTERIAL SURFACE ANTIGEN (D15) DOMAIN-CONTAINING PROTEIN"/>
    <property type="match status" value="1"/>
</dbReference>
<feature type="domain" description="Bacterial surface antigen (D15)" evidence="4">
    <location>
        <begin position="66"/>
        <end position="118"/>
    </location>
</feature>
<dbReference type="GO" id="GO:0009707">
    <property type="term" value="C:chloroplast outer membrane"/>
    <property type="evidence" value="ECO:0007669"/>
    <property type="project" value="UniProtKB-SubCell"/>
</dbReference>
<evidence type="ECO:0000259" key="4">
    <source>
        <dbReference type="Pfam" id="PF01103"/>
    </source>
</evidence>
<evidence type="ECO:0000313" key="5">
    <source>
        <dbReference type="EMBL" id="AES94388.2"/>
    </source>
</evidence>
<dbReference type="PANTHER" id="PTHR12815">
    <property type="entry name" value="SORTING AND ASSEMBLY MACHINERY SAMM50 PROTEIN FAMILY MEMBER"/>
    <property type="match status" value="1"/>
</dbReference>
<evidence type="ECO:0000313" key="6">
    <source>
        <dbReference type="EnsemblPlants" id="AES94388"/>
    </source>
</evidence>
<comment type="subcellular location">
    <subcellularLocation>
        <location evidence="3">Plastid</location>
        <location evidence="3">Chloroplast outer membrane</location>
    </subcellularLocation>
</comment>
<dbReference type="PaxDb" id="3880-AES94388"/>
<proteinExistence type="predicted"/>
<dbReference type="Pfam" id="PF01103">
    <property type="entry name" value="Omp85"/>
    <property type="match status" value="1"/>
</dbReference>
<name>G7JYQ4_MEDTR</name>
<dbReference type="eggNOG" id="ENOG502QTZ3">
    <property type="taxonomic scope" value="Eukaryota"/>
</dbReference>
<keyword evidence="2" id="KW-0472">Membrane</keyword>
<organism evidence="5 7">
    <name type="scientific">Medicago truncatula</name>
    <name type="common">Barrel medic</name>
    <name type="synonym">Medicago tribuloides</name>
    <dbReference type="NCBI Taxonomy" id="3880"/>
    <lineage>
        <taxon>Eukaryota</taxon>
        <taxon>Viridiplantae</taxon>
        <taxon>Streptophyta</taxon>
        <taxon>Embryophyta</taxon>
        <taxon>Tracheophyta</taxon>
        <taxon>Spermatophyta</taxon>
        <taxon>Magnoliopsida</taxon>
        <taxon>eudicotyledons</taxon>
        <taxon>Gunneridae</taxon>
        <taxon>Pentapetalae</taxon>
        <taxon>rosids</taxon>
        <taxon>fabids</taxon>
        <taxon>Fabales</taxon>
        <taxon>Fabaceae</taxon>
        <taxon>Papilionoideae</taxon>
        <taxon>50 kb inversion clade</taxon>
        <taxon>NPAAA clade</taxon>
        <taxon>Hologalegina</taxon>
        <taxon>IRL clade</taxon>
        <taxon>Trifolieae</taxon>
        <taxon>Medicago</taxon>
    </lineage>
</organism>
<reference evidence="5 7" key="2">
    <citation type="journal article" date="2014" name="BMC Genomics">
        <title>An improved genome release (version Mt4.0) for the model legume Medicago truncatula.</title>
        <authorList>
            <person name="Tang H."/>
            <person name="Krishnakumar V."/>
            <person name="Bidwell S."/>
            <person name="Rosen B."/>
            <person name="Chan A."/>
            <person name="Zhou S."/>
            <person name="Gentzbittel L."/>
            <person name="Childs K.L."/>
            <person name="Yandell M."/>
            <person name="Gundlach H."/>
            <person name="Mayer K.F."/>
            <person name="Schwartz D.C."/>
            <person name="Town C.D."/>
        </authorList>
    </citation>
    <scope>GENOME REANNOTATION</scope>
    <source>
        <strain evidence="6 7">cv. Jemalong A17</strain>
    </source>
</reference>
<dbReference type="InterPro" id="IPR000184">
    <property type="entry name" value="Bac_surfAg_D15"/>
</dbReference>
<dbReference type="STRING" id="3880.G7JYQ4"/>
<evidence type="ECO:0000256" key="1">
    <source>
        <dbReference type="ARBA" id="ARBA00022805"/>
    </source>
</evidence>
<protein>
    <submittedName>
        <fullName evidence="5">Outer membrane OMP85 family protein</fullName>
    </submittedName>
</protein>
<accession>G7JYQ4</accession>
<reference evidence="6" key="3">
    <citation type="submission" date="2015-04" db="UniProtKB">
        <authorList>
            <consortium name="EnsemblPlants"/>
        </authorList>
    </citation>
    <scope>IDENTIFICATION</scope>
    <source>
        <strain evidence="6">cv. Jemalong A17</strain>
    </source>
</reference>
<evidence type="ECO:0000256" key="3">
    <source>
        <dbReference type="ARBA" id="ARBA00024013"/>
    </source>
</evidence>
<dbReference type="EnsemblPlants" id="AES94388">
    <property type="protein sequence ID" value="AES94388"/>
    <property type="gene ID" value="MTR_5g013940"/>
</dbReference>